<reference evidence="2 3" key="1">
    <citation type="submission" date="2019-04" db="EMBL/GenBank/DDBJ databases">
        <authorList>
            <person name="Li J."/>
        </authorList>
    </citation>
    <scope>NUCLEOTIDE SEQUENCE [LARGE SCALE GENOMIC DNA]</scope>
    <source>
        <strain evidence="2 3">CCTCC AB2016182</strain>
    </source>
</reference>
<evidence type="ECO:0000256" key="1">
    <source>
        <dbReference type="SAM" id="Phobius"/>
    </source>
</evidence>
<keyword evidence="1" id="KW-0812">Transmembrane</keyword>
<accession>A0A4U0QRR5</accession>
<name>A0A4U0QRR5_9RHOB</name>
<evidence type="ECO:0000313" key="3">
    <source>
        <dbReference type="Proteomes" id="UP000306223"/>
    </source>
</evidence>
<keyword evidence="1" id="KW-0472">Membrane</keyword>
<gene>
    <name evidence="2" type="ORF">FA740_09185</name>
</gene>
<protein>
    <submittedName>
        <fullName evidence="2">Uncharacterized protein</fullName>
    </submittedName>
</protein>
<proteinExistence type="predicted"/>
<keyword evidence="1" id="KW-1133">Transmembrane helix</keyword>
<comment type="caution">
    <text evidence="2">The sequence shown here is derived from an EMBL/GenBank/DDBJ whole genome shotgun (WGS) entry which is preliminary data.</text>
</comment>
<sequence length="115" mass="12417">MTHEQMLAALSPVRLPAALTALSWSETLALLSLGLIAGGVLGAALLPLTRRRGPRARPDDPHALPVPERLLVLSRRLGHLPTALRAAAYGAAPPPSDHAIKAIARRARLRRPWRR</sequence>
<dbReference type="Proteomes" id="UP000306223">
    <property type="component" value="Unassembled WGS sequence"/>
</dbReference>
<evidence type="ECO:0000313" key="2">
    <source>
        <dbReference type="EMBL" id="TJZ84625.1"/>
    </source>
</evidence>
<feature type="transmembrane region" description="Helical" evidence="1">
    <location>
        <begin position="28"/>
        <end position="48"/>
    </location>
</feature>
<dbReference type="EMBL" id="SUNH01000011">
    <property type="protein sequence ID" value="TJZ84625.1"/>
    <property type="molecule type" value="Genomic_DNA"/>
</dbReference>
<organism evidence="2 3">
    <name type="scientific">Paracoccus hibiscisoli</name>
    <dbReference type="NCBI Taxonomy" id="2023261"/>
    <lineage>
        <taxon>Bacteria</taxon>
        <taxon>Pseudomonadati</taxon>
        <taxon>Pseudomonadota</taxon>
        <taxon>Alphaproteobacteria</taxon>
        <taxon>Rhodobacterales</taxon>
        <taxon>Paracoccaceae</taxon>
        <taxon>Paracoccus</taxon>
    </lineage>
</organism>
<dbReference type="AlphaFoldDB" id="A0A4U0QRR5"/>
<keyword evidence="3" id="KW-1185">Reference proteome</keyword>
<dbReference type="RefSeq" id="WP_136856473.1">
    <property type="nucleotide sequence ID" value="NZ_SUNH01000011.1"/>
</dbReference>